<dbReference type="EMBL" id="MU069474">
    <property type="protein sequence ID" value="KAF5841868.1"/>
    <property type="molecule type" value="Genomic_DNA"/>
</dbReference>
<comment type="caution">
    <text evidence="1">The sequence shown here is derived from an EMBL/GenBank/DDBJ whole genome shotgun (WGS) entry which is preliminary data.</text>
</comment>
<gene>
    <name evidence="1" type="ORF">DUNSADRAFT_10573</name>
</gene>
<reference evidence="1" key="1">
    <citation type="submission" date="2017-08" db="EMBL/GenBank/DDBJ databases">
        <authorList>
            <person name="Polle J.E."/>
            <person name="Barry K."/>
            <person name="Cushman J."/>
            <person name="Schmutz J."/>
            <person name="Tran D."/>
            <person name="Hathwaick L.T."/>
            <person name="Yim W.C."/>
            <person name="Jenkins J."/>
            <person name="Mckie-Krisberg Z.M."/>
            <person name="Prochnik S."/>
            <person name="Lindquist E."/>
            <person name="Dockter R.B."/>
            <person name="Adam C."/>
            <person name="Molina H."/>
            <person name="Bunkerborg J."/>
            <person name="Jin E."/>
            <person name="Buchheim M."/>
            <person name="Magnuson J."/>
        </authorList>
    </citation>
    <scope>NUCLEOTIDE SEQUENCE</scope>
    <source>
        <strain evidence="1">CCAP 19/18</strain>
    </source>
</reference>
<evidence type="ECO:0008006" key="3">
    <source>
        <dbReference type="Google" id="ProtNLM"/>
    </source>
</evidence>
<proteinExistence type="predicted"/>
<protein>
    <recommendedName>
        <fullName evidence="3">Encoded protein</fullName>
    </recommendedName>
</protein>
<name>A0ABQ7H4S7_DUNSA</name>
<organism evidence="1 2">
    <name type="scientific">Dunaliella salina</name>
    <name type="common">Green alga</name>
    <name type="synonym">Protococcus salinus</name>
    <dbReference type="NCBI Taxonomy" id="3046"/>
    <lineage>
        <taxon>Eukaryota</taxon>
        <taxon>Viridiplantae</taxon>
        <taxon>Chlorophyta</taxon>
        <taxon>core chlorophytes</taxon>
        <taxon>Chlorophyceae</taxon>
        <taxon>CS clade</taxon>
        <taxon>Chlamydomonadales</taxon>
        <taxon>Dunaliellaceae</taxon>
        <taxon>Dunaliella</taxon>
    </lineage>
</organism>
<evidence type="ECO:0000313" key="1">
    <source>
        <dbReference type="EMBL" id="KAF5841868.1"/>
    </source>
</evidence>
<sequence>MNLSCSRRCLAFALNLGSDRVFRSMGLNSLHIRHCSQDASSKNCLFGALVILVLDTAAVPWKNMCPSSLPLLLSSSQTLCVPPVLYVSMWLWPRKFYVLYLCFCCSRCHRPGVCVCPQ</sequence>
<accession>A0ABQ7H4S7</accession>
<dbReference type="Proteomes" id="UP000815325">
    <property type="component" value="Unassembled WGS sequence"/>
</dbReference>
<keyword evidence="2" id="KW-1185">Reference proteome</keyword>
<evidence type="ECO:0000313" key="2">
    <source>
        <dbReference type="Proteomes" id="UP000815325"/>
    </source>
</evidence>